<dbReference type="Gene3D" id="3.10.100.10">
    <property type="entry name" value="Mannose-Binding Protein A, subunit A"/>
    <property type="match status" value="1"/>
</dbReference>
<dbReference type="PROSITE" id="PS00135">
    <property type="entry name" value="TRYPSIN_SER"/>
    <property type="match status" value="1"/>
</dbReference>
<feature type="region of interest" description="Disordered" evidence="6">
    <location>
        <begin position="482"/>
        <end position="501"/>
    </location>
</feature>
<evidence type="ECO:0000256" key="6">
    <source>
        <dbReference type="SAM" id="MobiDB-lite"/>
    </source>
</evidence>
<name>A0AAV4GQ08_9GAST</name>
<dbReference type="AlphaFoldDB" id="A0AAV4GQ08"/>
<evidence type="ECO:0000259" key="8">
    <source>
        <dbReference type="PROSITE" id="PS50041"/>
    </source>
</evidence>
<evidence type="ECO:0000256" key="1">
    <source>
        <dbReference type="ARBA" id="ARBA00022670"/>
    </source>
</evidence>
<feature type="domain" description="Peptidase S1" evidence="9">
    <location>
        <begin position="223"/>
        <end position="467"/>
    </location>
</feature>
<gene>
    <name evidence="10" type="ORF">ElyMa_002491600</name>
</gene>
<evidence type="ECO:0000259" key="9">
    <source>
        <dbReference type="PROSITE" id="PS50240"/>
    </source>
</evidence>
<dbReference type="InterPro" id="IPR001314">
    <property type="entry name" value="Peptidase_S1A"/>
</dbReference>
<dbReference type="PROSITE" id="PS50041">
    <property type="entry name" value="C_TYPE_LECTIN_2"/>
    <property type="match status" value="1"/>
</dbReference>
<evidence type="ECO:0000256" key="4">
    <source>
        <dbReference type="ARBA" id="ARBA00023157"/>
    </source>
</evidence>
<dbReference type="InterPro" id="IPR009003">
    <property type="entry name" value="Peptidase_S1_PA"/>
</dbReference>
<dbReference type="PROSITE" id="PS50240">
    <property type="entry name" value="TRYPSIN_DOM"/>
    <property type="match status" value="1"/>
</dbReference>
<organism evidence="10 11">
    <name type="scientific">Elysia marginata</name>
    <dbReference type="NCBI Taxonomy" id="1093978"/>
    <lineage>
        <taxon>Eukaryota</taxon>
        <taxon>Metazoa</taxon>
        <taxon>Spiralia</taxon>
        <taxon>Lophotrochozoa</taxon>
        <taxon>Mollusca</taxon>
        <taxon>Gastropoda</taxon>
        <taxon>Heterobranchia</taxon>
        <taxon>Euthyneura</taxon>
        <taxon>Panpulmonata</taxon>
        <taxon>Sacoglossa</taxon>
        <taxon>Placobranchoidea</taxon>
        <taxon>Plakobranchidae</taxon>
        <taxon>Elysia</taxon>
    </lineage>
</organism>
<dbReference type="GO" id="GO:0006508">
    <property type="term" value="P:proteolysis"/>
    <property type="evidence" value="ECO:0007669"/>
    <property type="project" value="UniProtKB-KW"/>
</dbReference>
<sequence length="501" mass="57351">MKSLKLILMVKTWLCLFYVFCDCGGGGKNIQKTVSLSKDQDFCSEKCYSGLDKCYKLCSGAPNIKDATKSCIDHGATILSIEFPHELRFISDLLEKEAPGKPIWHIGGKKIRGKWYWLSTNAKKQRRWQDSSTVAWRRKIKIRTIKRRRNRKMKCLTLQKWWKGDNLYRLTANWCRHRKGINFICQQHKRVLSTVGEMSVCGLNTIDHAAQRNLHKDMLTYKIIGGNAVRRGEIPWQARLLTYWPMEDLSIHEGAAIIISEYWLLTAAHCLNEVMSRPFLRIVVGDHDITKWEEGEQFFEVSKVVKHPRYKYENKDYDIALLMVKPREGRGIVFNQYVQPACLPPANATFSPGLKCTISGWGAPYRYRVGEGPVSLLRAATVPLVNTFVCKRHIPSFSKRRMVCAGFPTVRGVDSTPGDSGGPLVCPLDGVNTVLGITAFGTEPYGYYPGGYSKVQGYLSWINKIIMRKSQHKKQRILPEWPKSGTKLSERKRERAIEIER</sequence>
<dbReference type="Gene3D" id="2.40.10.10">
    <property type="entry name" value="Trypsin-like serine proteases"/>
    <property type="match status" value="1"/>
</dbReference>
<comment type="caution">
    <text evidence="10">The sequence shown here is derived from an EMBL/GenBank/DDBJ whole genome shotgun (WGS) entry which is preliminary data.</text>
</comment>
<dbReference type="InterPro" id="IPR033116">
    <property type="entry name" value="TRYPSIN_SER"/>
</dbReference>
<keyword evidence="11" id="KW-1185">Reference proteome</keyword>
<feature type="compositionally biased region" description="Basic and acidic residues" evidence="6">
    <location>
        <begin position="488"/>
        <end position="501"/>
    </location>
</feature>
<dbReference type="PANTHER" id="PTHR24264:SF54">
    <property type="entry name" value="PEPTIDASE S1 DOMAIN-CONTAINING PROTEIN"/>
    <property type="match status" value="1"/>
</dbReference>
<keyword evidence="3 5" id="KW-0720">Serine protease</keyword>
<dbReference type="Proteomes" id="UP000762676">
    <property type="component" value="Unassembled WGS sequence"/>
</dbReference>
<feature type="chain" id="PRO_5043506548" evidence="7">
    <location>
        <begin position="24"/>
        <end position="501"/>
    </location>
</feature>
<dbReference type="InterPro" id="IPR001254">
    <property type="entry name" value="Trypsin_dom"/>
</dbReference>
<evidence type="ECO:0000256" key="7">
    <source>
        <dbReference type="SAM" id="SignalP"/>
    </source>
</evidence>
<dbReference type="FunFam" id="2.40.10.10:FF:000068">
    <property type="entry name" value="transmembrane protease serine 2"/>
    <property type="match status" value="1"/>
</dbReference>
<evidence type="ECO:0000313" key="10">
    <source>
        <dbReference type="EMBL" id="GFR87356.1"/>
    </source>
</evidence>
<dbReference type="SUPFAM" id="SSF50494">
    <property type="entry name" value="Trypsin-like serine proteases"/>
    <property type="match status" value="1"/>
</dbReference>
<dbReference type="GO" id="GO:0005615">
    <property type="term" value="C:extracellular space"/>
    <property type="evidence" value="ECO:0007669"/>
    <property type="project" value="TreeGrafter"/>
</dbReference>
<evidence type="ECO:0000313" key="11">
    <source>
        <dbReference type="Proteomes" id="UP000762676"/>
    </source>
</evidence>
<evidence type="ECO:0000256" key="2">
    <source>
        <dbReference type="ARBA" id="ARBA00022801"/>
    </source>
</evidence>
<keyword evidence="2 5" id="KW-0378">Hydrolase</keyword>
<accession>A0AAV4GQ08</accession>
<keyword evidence="7" id="KW-0732">Signal</keyword>
<proteinExistence type="predicted"/>
<dbReference type="PRINTS" id="PR00722">
    <property type="entry name" value="CHYMOTRYPSIN"/>
</dbReference>
<feature type="domain" description="C-type lectin" evidence="8">
    <location>
        <begin position="53"/>
        <end position="176"/>
    </location>
</feature>
<protein>
    <submittedName>
        <fullName evidence="10">Neurotrypsin</fullName>
    </submittedName>
</protein>
<keyword evidence="1 5" id="KW-0645">Protease</keyword>
<dbReference type="PROSITE" id="PS00134">
    <property type="entry name" value="TRYPSIN_HIS"/>
    <property type="match status" value="1"/>
</dbReference>
<dbReference type="EMBL" id="BMAT01005083">
    <property type="protein sequence ID" value="GFR87356.1"/>
    <property type="molecule type" value="Genomic_DNA"/>
</dbReference>
<dbReference type="Pfam" id="PF00089">
    <property type="entry name" value="Trypsin"/>
    <property type="match status" value="1"/>
</dbReference>
<dbReference type="PANTHER" id="PTHR24264">
    <property type="entry name" value="TRYPSIN-RELATED"/>
    <property type="match status" value="1"/>
</dbReference>
<dbReference type="InterPro" id="IPR016186">
    <property type="entry name" value="C-type_lectin-like/link_sf"/>
</dbReference>
<dbReference type="GO" id="GO:0004252">
    <property type="term" value="F:serine-type endopeptidase activity"/>
    <property type="evidence" value="ECO:0007669"/>
    <property type="project" value="InterPro"/>
</dbReference>
<dbReference type="InterPro" id="IPR001304">
    <property type="entry name" value="C-type_lectin-like"/>
</dbReference>
<dbReference type="InterPro" id="IPR043504">
    <property type="entry name" value="Peptidase_S1_PA_chymotrypsin"/>
</dbReference>
<dbReference type="SUPFAM" id="SSF56436">
    <property type="entry name" value="C-type lectin-like"/>
    <property type="match status" value="1"/>
</dbReference>
<reference evidence="10 11" key="1">
    <citation type="journal article" date="2021" name="Elife">
        <title>Chloroplast acquisition without the gene transfer in kleptoplastic sea slugs, Plakobranchus ocellatus.</title>
        <authorList>
            <person name="Maeda T."/>
            <person name="Takahashi S."/>
            <person name="Yoshida T."/>
            <person name="Shimamura S."/>
            <person name="Takaki Y."/>
            <person name="Nagai Y."/>
            <person name="Toyoda A."/>
            <person name="Suzuki Y."/>
            <person name="Arimoto A."/>
            <person name="Ishii H."/>
            <person name="Satoh N."/>
            <person name="Nishiyama T."/>
            <person name="Hasebe M."/>
            <person name="Maruyama T."/>
            <person name="Minagawa J."/>
            <person name="Obokata J."/>
            <person name="Shigenobu S."/>
        </authorList>
    </citation>
    <scope>NUCLEOTIDE SEQUENCE [LARGE SCALE GENOMIC DNA]</scope>
</reference>
<feature type="signal peptide" evidence="7">
    <location>
        <begin position="1"/>
        <end position="23"/>
    </location>
</feature>
<dbReference type="InterPro" id="IPR018114">
    <property type="entry name" value="TRYPSIN_HIS"/>
</dbReference>
<keyword evidence="4" id="KW-1015">Disulfide bond</keyword>
<dbReference type="InterPro" id="IPR050127">
    <property type="entry name" value="Serine_Proteases_S1"/>
</dbReference>
<dbReference type="CDD" id="cd00190">
    <property type="entry name" value="Tryp_SPc"/>
    <property type="match status" value="1"/>
</dbReference>
<dbReference type="CDD" id="cd00037">
    <property type="entry name" value="CLECT"/>
    <property type="match status" value="1"/>
</dbReference>
<dbReference type="InterPro" id="IPR016187">
    <property type="entry name" value="CTDL_fold"/>
</dbReference>
<evidence type="ECO:0000256" key="5">
    <source>
        <dbReference type="RuleBase" id="RU363034"/>
    </source>
</evidence>
<dbReference type="SMART" id="SM00034">
    <property type="entry name" value="CLECT"/>
    <property type="match status" value="1"/>
</dbReference>
<evidence type="ECO:0000256" key="3">
    <source>
        <dbReference type="ARBA" id="ARBA00022825"/>
    </source>
</evidence>
<dbReference type="SMART" id="SM00020">
    <property type="entry name" value="Tryp_SPc"/>
    <property type="match status" value="1"/>
</dbReference>